<organism evidence="6 9">
    <name type="scientific">Priapulus caudatus</name>
    <name type="common">Priapulid worm</name>
    <dbReference type="NCBI Taxonomy" id="37621"/>
    <lineage>
        <taxon>Eukaryota</taxon>
        <taxon>Metazoa</taxon>
        <taxon>Ecdysozoa</taxon>
        <taxon>Scalidophora</taxon>
        <taxon>Priapulida</taxon>
        <taxon>Priapulimorpha</taxon>
        <taxon>Priapulimorphida</taxon>
        <taxon>Priapulidae</taxon>
        <taxon>Priapulus</taxon>
    </lineage>
</organism>
<dbReference type="InterPro" id="IPR002913">
    <property type="entry name" value="START_lipid-bd_dom"/>
</dbReference>
<proteinExistence type="predicted"/>
<accession>A0ABM1EP41</accession>
<evidence type="ECO:0000256" key="4">
    <source>
        <dbReference type="ARBA" id="ARBA00024750"/>
    </source>
</evidence>
<dbReference type="SUPFAM" id="SSF55961">
    <property type="entry name" value="Bet v1-like"/>
    <property type="match status" value="1"/>
</dbReference>
<dbReference type="PANTHER" id="PTHR46374:SF1">
    <property type="entry name" value="START DOMAIN-CONTAINING PROTEIN"/>
    <property type="match status" value="1"/>
</dbReference>
<keyword evidence="1" id="KW-0813">Transport</keyword>
<dbReference type="Pfam" id="PF01852">
    <property type="entry name" value="START"/>
    <property type="match status" value="1"/>
</dbReference>
<dbReference type="InterPro" id="IPR023393">
    <property type="entry name" value="START-like_dom_sf"/>
</dbReference>
<protein>
    <submittedName>
        <fullName evidence="7 8">StAR-related lipid transfer protein 5-like</fullName>
    </submittedName>
</protein>
<keyword evidence="3" id="KW-0446">Lipid-binding</keyword>
<dbReference type="GeneID" id="106814178"/>
<name>A0ABM1EP41_PRICU</name>
<keyword evidence="2" id="KW-0445">Lipid transport</keyword>
<evidence type="ECO:0000313" key="8">
    <source>
        <dbReference type="RefSeq" id="XP_014673961.1"/>
    </source>
</evidence>
<sequence>MEYRQRAEEVRDHMYKFGTCDDEWKVVKSTKDVVVSWMPSTDLEGHYMYKGESQVMAPAESLFRQVIYPADISFRASWDNGLSSIETLEEIDKDLRVVRSCTKSSVMGLISPRDFVDVVLDTKYDDVLFTAGKSFLYEKCPAVDSHVRGTNGSTGVMCFKIDGDPNVTRVISILNVDLGGMLPKTVVESAMPSSLVSFFSDLKKAAKSLNL</sequence>
<gene>
    <name evidence="7 8 9" type="primary">LOC106814178</name>
</gene>
<comment type="function">
    <text evidence="4">May be involved in the intracellular transport of sterols or other lipids. May bind cholesterol or other sterols.</text>
</comment>
<evidence type="ECO:0000259" key="5">
    <source>
        <dbReference type="PROSITE" id="PS50848"/>
    </source>
</evidence>
<evidence type="ECO:0000313" key="7">
    <source>
        <dbReference type="RefSeq" id="XP_014673960.1"/>
    </source>
</evidence>
<dbReference type="RefSeq" id="XP_014673961.1">
    <property type="nucleotide sequence ID" value="XM_014818475.1"/>
</dbReference>
<evidence type="ECO:0000256" key="1">
    <source>
        <dbReference type="ARBA" id="ARBA00022448"/>
    </source>
</evidence>
<keyword evidence="6" id="KW-1185">Reference proteome</keyword>
<dbReference type="InterPro" id="IPR043556">
    <property type="entry name" value="StARD5/6"/>
</dbReference>
<dbReference type="PRINTS" id="PR00978">
    <property type="entry name" value="STARPROTEIN"/>
</dbReference>
<dbReference type="Gene3D" id="3.30.530.20">
    <property type="match status" value="1"/>
</dbReference>
<feature type="domain" description="START" evidence="5">
    <location>
        <begin position="21"/>
        <end position="211"/>
    </location>
</feature>
<dbReference type="SMART" id="SM00234">
    <property type="entry name" value="START"/>
    <property type="match status" value="1"/>
</dbReference>
<evidence type="ECO:0000313" key="6">
    <source>
        <dbReference type="Proteomes" id="UP000695022"/>
    </source>
</evidence>
<evidence type="ECO:0000256" key="2">
    <source>
        <dbReference type="ARBA" id="ARBA00023055"/>
    </source>
</evidence>
<dbReference type="RefSeq" id="XP_014673962.1">
    <property type="nucleotide sequence ID" value="XM_014818476.1"/>
</dbReference>
<evidence type="ECO:0000256" key="3">
    <source>
        <dbReference type="ARBA" id="ARBA00023121"/>
    </source>
</evidence>
<dbReference type="PROSITE" id="PS50848">
    <property type="entry name" value="START"/>
    <property type="match status" value="1"/>
</dbReference>
<dbReference type="RefSeq" id="XP_014673960.1">
    <property type="nucleotide sequence ID" value="XM_014818474.1"/>
</dbReference>
<dbReference type="PANTHER" id="PTHR46374">
    <property type="entry name" value="PROTEIN CBG07384"/>
    <property type="match status" value="1"/>
</dbReference>
<dbReference type="InterPro" id="IPR000799">
    <property type="entry name" value="StAR-like"/>
</dbReference>
<reference evidence="7 8" key="1">
    <citation type="submission" date="2025-05" db="UniProtKB">
        <authorList>
            <consortium name="RefSeq"/>
        </authorList>
    </citation>
    <scope>IDENTIFICATION</scope>
</reference>
<dbReference type="Proteomes" id="UP000695022">
    <property type="component" value="Unplaced"/>
</dbReference>
<evidence type="ECO:0000313" key="9">
    <source>
        <dbReference type="RefSeq" id="XP_014673962.1"/>
    </source>
</evidence>